<comment type="similarity">
    <text evidence="2 7">Belongs to the CSM3 family.</text>
</comment>
<feature type="region of interest" description="Disordered" evidence="8">
    <location>
        <begin position="249"/>
        <end position="491"/>
    </location>
</feature>
<keyword evidence="6" id="KW-0862">Zinc</keyword>
<dbReference type="Gene3D" id="4.10.60.10">
    <property type="entry name" value="Zinc finger, CCHC-type"/>
    <property type="match status" value="1"/>
</dbReference>
<keyword evidence="5 7" id="KW-0131">Cell cycle</keyword>
<evidence type="ECO:0000256" key="1">
    <source>
        <dbReference type="ARBA" id="ARBA00004123"/>
    </source>
</evidence>
<feature type="compositionally biased region" description="Basic residues" evidence="8">
    <location>
        <begin position="390"/>
        <end position="399"/>
    </location>
</feature>
<comment type="subcellular location">
    <subcellularLocation>
        <location evidence="1 7">Nucleus</location>
    </subcellularLocation>
</comment>
<dbReference type="InterPro" id="IPR040038">
    <property type="entry name" value="TIPIN/Csm3/Swi3"/>
</dbReference>
<dbReference type="InterPro" id="IPR036875">
    <property type="entry name" value="Znf_CCHC_sf"/>
</dbReference>
<dbReference type="GO" id="GO:0043111">
    <property type="term" value="P:replication fork arrest"/>
    <property type="evidence" value="ECO:0007669"/>
    <property type="project" value="TreeGrafter"/>
</dbReference>
<dbReference type="OMA" id="ENELWND"/>
<dbReference type="InterPro" id="IPR001878">
    <property type="entry name" value="Znf_CCHC"/>
</dbReference>
<evidence type="ECO:0000256" key="6">
    <source>
        <dbReference type="PROSITE-ProRule" id="PRU00047"/>
    </source>
</evidence>
<dbReference type="InterPro" id="IPR012923">
    <property type="entry name" value="Csm3"/>
</dbReference>
<sequence>MPQSAPLRVQSFVNPSQTHNDTPRSDSRHASRMSSQPAAGTQANRGNLPKGACYKCGKTGHWSRDCTAPREEWIPQQPRDASAGTAADGDANPEGAAGGSAAAGGATGKKKSNRPPKFTVVDHLLGPNGLAYLHGVIPEKFNQIAKGPGHEFGDFQRLMGLYREWTRKMYPYKPHEWVMNRVKVLCKTREARACIRELNERERIELGGEGVDAPEDFTEEDVFFPDQDQDQDQDDDDEGEDVVFPDDDEEEEWNEAKHGKKAQLGVGGGVGKSKGAPAAADSDDDEEAIQSQREKDADAFDDARKEVGAGYFDESSDDDDDGIAVVGATRRESSALGAERQKGKARKKLKEVAAKRRRKKKEPTPEPEDEEEAAEEGPEPPAEAAEASSPKRKQLRRRARDSDDDEDDEEEEEEEAGASRRARRRVIKRGIDSDSDSDTPNLRDVLPNDVGGNVLGPSPAKPLVPSFLYDSESDGEKKGSEKKGSEKKGDE</sequence>
<evidence type="ECO:0000256" key="5">
    <source>
        <dbReference type="ARBA" id="ARBA00023306"/>
    </source>
</evidence>
<dbReference type="Proteomes" id="UP000002009">
    <property type="component" value="Chromosome 11"/>
</dbReference>
<evidence type="ECO:0000313" key="10">
    <source>
        <dbReference type="EMBL" id="ACO66483.1"/>
    </source>
</evidence>
<organism evidence="10 11">
    <name type="scientific">Micromonas commoda (strain RCC299 / NOUM17 / CCMP2709)</name>
    <name type="common">Picoplanktonic green alga</name>
    <dbReference type="NCBI Taxonomy" id="296587"/>
    <lineage>
        <taxon>Eukaryota</taxon>
        <taxon>Viridiplantae</taxon>
        <taxon>Chlorophyta</taxon>
        <taxon>Mamiellophyceae</taxon>
        <taxon>Mamiellales</taxon>
        <taxon>Mamiellaceae</taxon>
        <taxon>Micromonas</taxon>
    </lineage>
</organism>
<dbReference type="Pfam" id="PF07962">
    <property type="entry name" value="Swi3"/>
    <property type="match status" value="1"/>
</dbReference>
<dbReference type="GO" id="GO:0008270">
    <property type="term" value="F:zinc ion binding"/>
    <property type="evidence" value="ECO:0007669"/>
    <property type="project" value="UniProtKB-KW"/>
</dbReference>
<feature type="compositionally biased region" description="Polar residues" evidence="8">
    <location>
        <begin position="11"/>
        <end position="20"/>
    </location>
</feature>
<name>C1EE62_MICCC</name>
<dbReference type="GO" id="GO:0031297">
    <property type="term" value="P:replication fork processing"/>
    <property type="evidence" value="ECO:0007669"/>
    <property type="project" value="UniProtKB-UniRule"/>
</dbReference>
<dbReference type="PANTHER" id="PTHR13220:SF11">
    <property type="entry name" value="TIMELESS-INTERACTING PROTEIN"/>
    <property type="match status" value="1"/>
</dbReference>
<reference evidence="10 11" key="1">
    <citation type="journal article" date="2009" name="Science">
        <title>Green evolution and dynamic adaptations revealed by genomes of the marine picoeukaryotes Micromonas.</title>
        <authorList>
            <person name="Worden A.Z."/>
            <person name="Lee J.H."/>
            <person name="Mock T."/>
            <person name="Rouze P."/>
            <person name="Simmons M.P."/>
            <person name="Aerts A.L."/>
            <person name="Allen A.E."/>
            <person name="Cuvelier M.L."/>
            <person name="Derelle E."/>
            <person name="Everett M.V."/>
            <person name="Foulon E."/>
            <person name="Grimwood J."/>
            <person name="Gundlach H."/>
            <person name="Henrissat B."/>
            <person name="Napoli C."/>
            <person name="McDonald S.M."/>
            <person name="Parker M.S."/>
            <person name="Rombauts S."/>
            <person name="Salamov A."/>
            <person name="Von Dassow P."/>
            <person name="Badger J.H."/>
            <person name="Coutinho P.M."/>
            <person name="Demir E."/>
            <person name="Dubchak I."/>
            <person name="Gentemann C."/>
            <person name="Eikrem W."/>
            <person name="Gready J.E."/>
            <person name="John U."/>
            <person name="Lanier W."/>
            <person name="Lindquist E.A."/>
            <person name="Lucas S."/>
            <person name="Mayer K.F."/>
            <person name="Moreau H."/>
            <person name="Not F."/>
            <person name="Otillar R."/>
            <person name="Panaud O."/>
            <person name="Pangilinan J."/>
            <person name="Paulsen I."/>
            <person name="Piegu B."/>
            <person name="Poliakov A."/>
            <person name="Robbens S."/>
            <person name="Schmutz J."/>
            <person name="Toulza E."/>
            <person name="Wyss T."/>
            <person name="Zelensky A."/>
            <person name="Zhou K."/>
            <person name="Armbrust E.V."/>
            <person name="Bhattacharya D."/>
            <person name="Goodenough U.W."/>
            <person name="Van de Peer Y."/>
            <person name="Grigoriev I.V."/>
        </authorList>
    </citation>
    <scope>NUCLEOTIDE SEQUENCE [LARGE SCALE GENOMIC DNA]</scope>
    <source>
        <strain evidence="11">RCC299 / NOUM17</strain>
    </source>
</reference>
<gene>
    <name evidence="10" type="ORF">MICPUN_62512</name>
</gene>
<evidence type="ECO:0000256" key="3">
    <source>
        <dbReference type="ARBA" id="ARBA00022763"/>
    </source>
</evidence>
<feature type="compositionally biased region" description="Acidic residues" evidence="8">
    <location>
        <begin position="402"/>
        <end position="416"/>
    </location>
</feature>
<evidence type="ECO:0000256" key="2">
    <source>
        <dbReference type="ARBA" id="ARBA00006075"/>
    </source>
</evidence>
<dbReference type="eggNOG" id="KOG3004">
    <property type="taxonomic scope" value="Eukaryota"/>
</dbReference>
<keyword evidence="11" id="KW-1185">Reference proteome</keyword>
<dbReference type="Pfam" id="PF00098">
    <property type="entry name" value="zf-CCHC"/>
    <property type="match status" value="1"/>
</dbReference>
<feature type="region of interest" description="Disordered" evidence="8">
    <location>
        <begin position="1"/>
        <end position="115"/>
    </location>
</feature>
<keyword evidence="6" id="KW-0479">Metal-binding</keyword>
<keyword evidence="3 7" id="KW-0227">DNA damage</keyword>
<keyword evidence="4 7" id="KW-0539">Nucleus</keyword>
<comment type="function">
    <text evidence="7">Plays an important role in the control of DNA replication and the maintenance of replication fork stability.</text>
</comment>
<accession>C1EE62</accession>
<dbReference type="PANTHER" id="PTHR13220">
    <property type="entry name" value="TIMELESS INTERACTING-RELATED"/>
    <property type="match status" value="1"/>
</dbReference>
<evidence type="ECO:0000256" key="4">
    <source>
        <dbReference type="ARBA" id="ARBA00023242"/>
    </source>
</evidence>
<feature type="compositionally biased region" description="Basic and acidic residues" evidence="8">
    <location>
        <begin position="292"/>
        <end position="307"/>
    </location>
</feature>
<dbReference type="OrthoDB" id="437078at2759"/>
<evidence type="ECO:0000313" key="11">
    <source>
        <dbReference type="Proteomes" id="UP000002009"/>
    </source>
</evidence>
<dbReference type="EMBL" id="CP001330">
    <property type="protein sequence ID" value="ACO66483.1"/>
    <property type="molecule type" value="Genomic_DNA"/>
</dbReference>
<feature type="compositionally biased region" description="Acidic residues" evidence="8">
    <location>
        <begin position="365"/>
        <end position="378"/>
    </location>
</feature>
<feature type="compositionally biased region" description="Basic residues" evidence="8">
    <location>
        <begin position="343"/>
        <end position="361"/>
    </location>
</feature>
<dbReference type="GO" id="GO:0000076">
    <property type="term" value="P:DNA replication checkpoint signaling"/>
    <property type="evidence" value="ECO:0007669"/>
    <property type="project" value="UniProtKB-UniRule"/>
</dbReference>
<dbReference type="GO" id="GO:0031298">
    <property type="term" value="C:replication fork protection complex"/>
    <property type="evidence" value="ECO:0007669"/>
    <property type="project" value="TreeGrafter"/>
</dbReference>
<dbReference type="STRING" id="296587.C1EE62"/>
<proteinExistence type="inferred from homology"/>
<protein>
    <recommendedName>
        <fullName evidence="9">CCHC-type domain-containing protein</fullName>
    </recommendedName>
</protein>
<feature type="compositionally biased region" description="Basic and acidic residues" evidence="8">
    <location>
        <begin position="474"/>
        <end position="491"/>
    </location>
</feature>
<dbReference type="RefSeq" id="XP_002505225.1">
    <property type="nucleotide sequence ID" value="XM_002505179.1"/>
</dbReference>
<dbReference type="SUPFAM" id="SSF57756">
    <property type="entry name" value="Retrovirus zinc finger-like domains"/>
    <property type="match status" value="1"/>
</dbReference>
<evidence type="ECO:0000256" key="7">
    <source>
        <dbReference type="RuleBase" id="RU366049"/>
    </source>
</evidence>
<dbReference type="AlphaFoldDB" id="C1EE62"/>
<feature type="domain" description="CCHC-type" evidence="9">
    <location>
        <begin position="53"/>
        <end position="66"/>
    </location>
</feature>
<feature type="compositionally biased region" description="Low complexity" evidence="8">
    <location>
        <begin position="80"/>
        <end position="90"/>
    </location>
</feature>
<feature type="compositionally biased region" description="Gly residues" evidence="8">
    <location>
        <begin position="96"/>
        <end position="107"/>
    </location>
</feature>
<dbReference type="SMART" id="SM00343">
    <property type="entry name" value="ZnF_C2HC"/>
    <property type="match status" value="1"/>
</dbReference>
<feature type="compositionally biased region" description="Basic and acidic residues" evidence="8">
    <location>
        <begin position="62"/>
        <end position="73"/>
    </location>
</feature>
<keyword evidence="6" id="KW-0863">Zinc-finger</keyword>
<dbReference type="InParanoid" id="C1EE62"/>
<feature type="compositionally biased region" description="Polar residues" evidence="8">
    <location>
        <begin position="32"/>
        <end position="45"/>
    </location>
</feature>
<dbReference type="GeneID" id="8247341"/>
<evidence type="ECO:0000259" key="9">
    <source>
        <dbReference type="PROSITE" id="PS50158"/>
    </source>
</evidence>
<dbReference type="PROSITE" id="PS50158">
    <property type="entry name" value="ZF_CCHC"/>
    <property type="match status" value="1"/>
</dbReference>
<dbReference type="GO" id="GO:0003677">
    <property type="term" value="F:DNA binding"/>
    <property type="evidence" value="ECO:0007669"/>
    <property type="project" value="TreeGrafter"/>
</dbReference>
<dbReference type="GO" id="GO:0006974">
    <property type="term" value="P:DNA damage response"/>
    <property type="evidence" value="ECO:0007669"/>
    <property type="project" value="UniProtKB-KW"/>
</dbReference>
<dbReference type="KEGG" id="mis:MICPUN_62512"/>
<evidence type="ECO:0000256" key="8">
    <source>
        <dbReference type="SAM" id="MobiDB-lite"/>
    </source>
</evidence>